<feature type="coiled-coil region" evidence="1">
    <location>
        <begin position="28"/>
        <end position="62"/>
    </location>
</feature>
<dbReference type="EMBL" id="PFNG01000259">
    <property type="protein sequence ID" value="PIZ34918.1"/>
    <property type="molecule type" value="Genomic_DNA"/>
</dbReference>
<dbReference type="SUPFAM" id="SSF55073">
    <property type="entry name" value="Nucleotide cyclase"/>
    <property type="match status" value="1"/>
</dbReference>
<dbReference type="GO" id="GO:0052621">
    <property type="term" value="F:diguanylate cyclase activity"/>
    <property type="evidence" value="ECO:0007669"/>
    <property type="project" value="TreeGrafter"/>
</dbReference>
<comment type="caution">
    <text evidence="3">The sequence shown here is derived from an EMBL/GenBank/DDBJ whole genome shotgun (WGS) entry which is preliminary data.</text>
</comment>
<dbReference type="Gene3D" id="3.30.70.270">
    <property type="match status" value="1"/>
</dbReference>
<dbReference type="AlphaFoldDB" id="A0A2M7T509"/>
<evidence type="ECO:0000313" key="3">
    <source>
        <dbReference type="EMBL" id="PIZ34918.1"/>
    </source>
</evidence>
<dbReference type="InterPro" id="IPR000160">
    <property type="entry name" value="GGDEF_dom"/>
</dbReference>
<protein>
    <recommendedName>
        <fullName evidence="2">GGDEF domain-containing protein</fullName>
    </recommendedName>
</protein>
<name>A0A2M7T509_9ACTN</name>
<evidence type="ECO:0000259" key="2">
    <source>
        <dbReference type="PROSITE" id="PS50887"/>
    </source>
</evidence>
<dbReference type="InterPro" id="IPR043128">
    <property type="entry name" value="Rev_trsase/Diguanyl_cyclase"/>
</dbReference>
<dbReference type="InterPro" id="IPR050469">
    <property type="entry name" value="Diguanylate_Cyclase"/>
</dbReference>
<keyword evidence="1" id="KW-0175">Coiled coil</keyword>
<dbReference type="PANTHER" id="PTHR45138">
    <property type="entry name" value="REGULATORY COMPONENTS OF SENSORY TRANSDUCTION SYSTEM"/>
    <property type="match status" value="1"/>
</dbReference>
<reference evidence="4" key="1">
    <citation type="submission" date="2017-09" db="EMBL/GenBank/DDBJ databases">
        <title>Depth-based differentiation of microbial function through sediment-hosted aquifers and enrichment of novel symbionts in the deep terrestrial subsurface.</title>
        <authorList>
            <person name="Probst A.J."/>
            <person name="Ladd B."/>
            <person name="Jarett J.K."/>
            <person name="Geller-Mcgrath D.E."/>
            <person name="Sieber C.M.K."/>
            <person name="Emerson J.B."/>
            <person name="Anantharaman K."/>
            <person name="Thomas B.C."/>
            <person name="Malmstrom R."/>
            <person name="Stieglmeier M."/>
            <person name="Klingl A."/>
            <person name="Woyke T."/>
            <person name="Ryan C.M."/>
            <person name="Banfield J.F."/>
        </authorList>
    </citation>
    <scope>NUCLEOTIDE SEQUENCE [LARGE SCALE GENOMIC DNA]</scope>
</reference>
<evidence type="ECO:0000256" key="1">
    <source>
        <dbReference type="SAM" id="Coils"/>
    </source>
</evidence>
<sequence>MDNYSLVALPVIGVLLYAAFKKEVSKPLQQMSREFDKMTEALQRKEKENSLLKEMLKEKQIETEAKAHIDYLTQLENQRSFQIKLEAELNRSSRLGTPVSLLFCDLDGFKAFNDAHGHLLGDQVLVDVAQTIKDSIRDYDVASRYGGEEFAIILANTDSDAAVFVAERIRAKVGELQFNAREGVAQVTISVGIATYPRDAKRKELLIAASDYAMYESKNRGGNAVTLFKHSDDSSEERAS</sequence>
<accession>A0A2M7T509</accession>
<dbReference type="FunFam" id="3.30.70.270:FF:000001">
    <property type="entry name" value="Diguanylate cyclase domain protein"/>
    <property type="match status" value="1"/>
</dbReference>
<gene>
    <name evidence="3" type="ORF">COY37_11225</name>
</gene>
<dbReference type="InterPro" id="IPR029787">
    <property type="entry name" value="Nucleotide_cyclase"/>
</dbReference>
<dbReference type="Proteomes" id="UP000230956">
    <property type="component" value="Unassembled WGS sequence"/>
</dbReference>
<proteinExistence type="predicted"/>
<dbReference type="Pfam" id="PF00990">
    <property type="entry name" value="GGDEF"/>
    <property type="match status" value="1"/>
</dbReference>
<dbReference type="CDD" id="cd01949">
    <property type="entry name" value="GGDEF"/>
    <property type="match status" value="1"/>
</dbReference>
<evidence type="ECO:0000313" key="4">
    <source>
        <dbReference type="Proteomes" id="UP000230956"/>
    </source>
</evidence>
<dbReference type="PANTHER" id="PTHR45138:SF9">
    <property type="entry name" value="DIGUANYLATE CYCLASE DGCM-RELATED"/>
    <property type="match status" value="1"/>
</dbReference>
<dbReference type="PROSITE" id="PS50887">
    <property type="entry name" value="GGDEF"/>
    <property type="match status" value="1"/>
</dbReference>
<feature type="domain" description="GGDEF" evidence="2">
    <location>
        <begin position="97"/>
        <end position="230"/>
    </location>
</feature>
<organism evidence="3 4">
    <name type="scientific">Candidatus Aquicultor secundus</name>
    <dbReference type="NCBI Taxonomy" id="1973895"/>
    <lineage>
        <taxon>Bacteria</taxon>
        <taxon>Bacillati</taxon>
        <taxon>Actinomycetota</taxon>
        <taxon>Candidatus Aquicultoria</taxon>
        <taxon>Candidatus Aquicultorales</taxon>
        <taxon>Candidatus Aquicultoraceae</taxon>
        <taxon>Candidatus Aquicultor</taxon>
    </lineage>
</organism>
<dbReference type="RefSeq" id="WP_286678213.1">
    <property type="nucleotide sequence ID" value="NZ_MNXI01000067.1"/>
</dbReference>
<dbReference type="SMART" id="SM00267">
    <property type="entry name" value="GGDEF"/>
    <property type="match status" value="1"/>
</dbReference>
<dbReference type="NCBIfam" id="TIGR00254">
    <property type="entry name" value="GGDEF"/>
    <property type="match status" value="1"/>
</dbReference>